<comment type="similarity">
    <text evidence="2">Belongs to the glycosyltransferase 32 family.</text>
</comment>
<evidence type="ECO:0000256" key="6">
    <source>
        <dbReference type="ARBA" id="ARBA00023136"/>
    </source>
</evidence>
<evidence type="ECO:0000256" key="1">
    <source>
        <dbReference type="ARBA" id="ARBA00004323"/>
    </source>
</evidence>
<dbReference type="AlphaFoldDB" id="A0A9J6GLR8"/>
<dbReference type="Gene3D" id="3.90.550.20">
    <property type="match status" value="1"/>
</dbReference>
<dbReference type="GO" id="GO:0006688">
    <property type="term" value="P:glycosphingolipid biosynthetic process"/>
    <property type="evidence" value="ECO:0007669"/>
    <property type="project" value="TreeGrafter"/>
</dbReference>
<dbReference type="GO" id="GO:0000139">
    <property type="term" value="C:Golgi membrane"/>
    <property type="evidence" value="ECO:0007669"/>
    <property type="project" value="UniProtKB-SubCell"/>
</dbReference>
<evidence type="ECO:0000256" key="4">
    <source>
        <dbReference type="ARBA" id="ARBA00022679"/>
    </source>
</evidence>
<dbReference type="InterPro" id="IPR029044">
    <property type="entry name" value="Nucleotide-diphossugar_trans"/>
</dbReference>
<dbReference type="EMBL" id="JABSTR010000007">
    <property type="protein sequence ID" value="KAH9376259.1"/>
    <property type="molecule type" value="Genomic_DNA"/>
</dbReference>
<dbReference type="GO" id="GO:0016758">
    <property type="term" value="F:hexosyltransferase activity"/>
    <property type="evidence" value="ECO:0007669"/>
    <property type="project" value="TreeGrafter"/>
</dbReference>
<comment type="caution">
    <text evidence="8">The sequence shown here is derived from an EMBL/GenBank/DDBJ whole genome shotgun (WGS) entry which is preliminary data.</text>
</comment>
<dbReference type="Pfam" id="PF04572">
    <property type="entry name" value="Gb3_synth"/>
    <property type="match status" value="1"/>
</dbReference>
<evidence type="ECO:0000256" key="2">
    <source>
        <dbReference type="ARBA" id="ARBA00009003"/>
    </source>
</evidence>
<dbReference type="SUPFAM" id="SSF53448">
    <property type="entry name" value="Nucleotide-diphospho-sugar transferases"/>
    <property type="match status" value="1"/>
</dbReference>
<keyword evidence="6" id="KW-0472">Membrane</keyword>
<dbReference type="InterPro" id="IPR007577">
    <property type="entry name" value="GlycoTrfase_DXD_sugar-bd_CS"/>
</dbReference>
<protein>
    <recommendedName>
        <fullName evidence="7">Alpha 1,4-glycosyltransferase domain-containing protein</fullName>
    </recommendedName>
</protein>
<proteinExistence type="inferred from homology"/>
<comment type="subcellular location">
    <subcellularLocation>
        <location evidence="1">Golgi apparatus membrane</location>
        <topology evidence="1">Single-pass type II membrane protein</topology>
    </subcellularLocation>
</comment>
<dbReference type="VEuPathDB" id="VectorBase:HLOH_040812"/>
<reference evidence="8 9" key="1">
    <citation type="journal article" date="2020" name="Cell">
        <title>Large-Scale Comparative Analyses of Tick Genomes Elucidate Their Genetic Diversity and Vector Capacities.</title>
        <authorList>
            <consortium name="Tick Genome and Microbiome Consortium (TIGMIC)"/>
            <person name="Jia N."/>
            <person name="Wang J."/>
            <person name="Shi W."/>
            <person name="Du L."/>
            <person name="Sun Y."/>
            <person name="Zhan W."/>
            <person name="Jiang J.F."/>
            <person name="Wang Q."/>
            <person name="Zhang B."/>
            <person name="Ji P."/>
            <person name="Bell-Sakyi L."/>
            <person name="Cui X.M."/>
            <person name="Yuan T.T."/>
            <person name="Jiang B.G."/>
            <person name="Yang W.F."/>
            <person name="Lam T.T."/>
            <person name="Chang Q.C."/>
            <person name="Ding S.J."/>
            <person name="Wang X.J."/>
            <person name="Zhu J.G."/>
            <person name="Ruan X.D."/>
            <person name="Zhao L."/>
            <person name="Wei J.T."/>
            <person name="Ye R.Z."/>
            <person name="Que T.C."/>
            <person name="Du C.H."/>
            <person name="Zhou Y.H."/>
            <person name="Cheng J.X."/>
            <person name="Dai P.F."/>
            <person name="Guo W.B."/>
            <person name="Han X.H."/>
            <person name="Huang E.J."/>
            <person name="Li L.F."/>
            <person name="Wei W."/>
            <person name="Gao Y.C."/>
            <person name="Liu J.Z."/>
            <person name="Shao H.Z."/>
            <person name="Wang X."/>
            <person name="Wang C.C."/>
            <person name="Yang T.C."/>
            <person name="Huo Q.B."/>
            <person name="Li W."/>
            <person name="Chen H.Y."/>
            <person name="Chen S.E."/>
            <person name="Zhou L.G."/>
            <person name="Ni X.B."/>
            <person name="Tian J.H."/>
            <person name="Sheng Y."/>
            <person name="Liu T."/>
            <person name="Pan Y.S."/>
            <person name="Xia L.Y."/>
            <person name="Li J."/>
            <person name="Zhao F."/>
            <person name="Cao W.C."/>
        </authorList>
    </citation>
    <scope>NUCLEOTIDE SEQUENCE [LARGE SCALE GENOMIC DNA]</scope>
    <source>
        <strain evidence="8">HaeL-2018</strain>
    </source>
</reference>
<keyword evidence="3" id="KW-0328">Glycosyltransferase</keyword>
<dbReference type="OMA" id="GCAYREA"/>
<accession>A0A9J6GLR8</accession>
<dbReference type="Proteomes" id="UP000821853">
    <property type="component" value="Chromosome 5"/>
</dbReference>
<evidence type="ECO:0000313" key="8">
    <source>
        <dbReference type="EMBL" id="KAH9376259.1"/>
    </source>
</evidence>
<keyword evidence="5" id="KW-0333">Golgi apparatus</keyword>
<feature type="domain" description="Alpha 1,4-glycosyltransferase" evidence="7">
    <location>
        <begin position="151"/>
        <end position="219"/>
    </location>
</feature>
<evidence type="ECO:0000256" key="5">
    <source>
        <dbReference type="ARBA" id="ARBA00023034"/>
    </source>
</evidence>
<dbReference type="PANTHER" id="PTHR12042">
    <property type="entry name" value="LACTOSYLCERAMIDE 4-ALPHA-GALACTOSYLTRANSFERASE ALPHA- 1,4-GALACTOSYLTRANSFERASE"/>
    <property type="match status" value="1"/>
</dbReference>
<keyword evidence="4" id="KW-0808">Transferase</keyword>
<organism evidence="8 9">
    <name type="scientific">Haemaphysalis longicornis</name>
    <name type="common">Bush tick</name>
    <dbReference type="NCBI Taxonomy" id="44386"/>
    <lineage>
        <taxon>Eukaryota</taxon>
        <taxon>Metazoa</taxon>
        <taxon>Ecdysozoa</taxon>
        <taxon>Arthropoda</taxon>
        <taxon>Chelicerata</taxon>
        <taxon>Arachnida</taxon>
        <taxon>Acari</taxon>
        <taxon>Parasitiformes</taxon>
        <taxon>Ixodida</taxon>
        <taxon>Ixodoidea</taxon>
        <taxon>Ixodidae</taxon>
        <taxon>Haemaphysalinae</taxon>
        <taxon>Haemaphysalis</taxon>
    </lineage>
</organism>
<evidence type="ECO:0000259" key="7">
    <source>
        <dbReference type="Pfam" id="PF04572"/>
    </source>
</evidence>
<dbReference type="PANTHER" id="PTHR12042:SF21">
    <property type="entry name" value="ALPHA1,4-GALACTOSYLTRANSFERASE 1-RELATED"/>
    <property type="match status" value="1"/>
</dbReference>
<dbReference type="InterPro" id="IPR007652">
    <property type="entry name" value="A1-4-GlycosylTfrase_dom"/>
</dbReference>
<dbReference type="OrthoDB" id="409543at2759"/>
<keyword evidence="9" id="KW-1185">Reference proteome</keyword>
<dbReference type="Pfam" id="PF04488">
    <property type="entry name" value="Gly_transf_sug"/>
    <property type="match status" value="1"/>
</dbReference>
<dbReference type="InterPro" id="IPR051981">
    <property type="entry name" value="Glycosyltransf_32"/>
</dbReference>
<gene>
    <name evidence="8" type="ORF">HPB48_010604</name>
</gene>
<evidence type="ECO:0000256" key="3">
    <source>
        <dbReference type="ARBA" id="ARBA00022676"/>
    </source>
</evidence>
<sequence length="228" mass="25327">MAGFFSQEQPKGVSRIFFLETGGRGELSARQACAVESAARLHPSWTVHLLSVPNKHGSRANAENPFARVLQAIPNVVIKEIKPEEAFRGTPLEPWYESGALNKSAHPVEHLADALRLAETFHRGGIYLDTDVVVLRSLASLTLPFISQSPTVLPHHLFLCVHYTQWRRFFKSSTSHEAWSSCGQSYVMHVYNKMSSQEPAVSGCAYRQAAKKYCPKSLQQSLTLAGSF</sequence>
<evidence type="ECO:0000313" key="9">
    <source>
        <dbReference type="Proteomes" id="UP000821853"/>
    </source>
</evidence>
<name>A0A9J6GLR8_HAELO</name>